<proteinExistence type="predicted"/>
<comment type="subcellular location">
    <subcellularLocation>
        <location evidence="1">Membrane</location>
        <topology evidence="1">Multi-pass membrane protein</topology>
    </subcellularLocation>
</comment>
<accession>A0A4T0WXZ1</accession>
<organism evidence="7 8">
    <name type="scientific">Pichia inconspicua</name>
    <dbReference type="NCBI Taxonomy" id="52247"/>
    <lineage>
        <taxon>Eukaryota</taxon>
        <taxon>Fungi</taxon>
        <taxon>Dikarya</taxon>
        <taxon>Ascomycota</taxon>
        <taxon>Saccharomycotina</taxon>
        <taxon>Pichiomycetes</taxon>
        <taxon>Pichiales</taxon>
        <taxon>Pichiaceae</taxon>
        <taxon>Pichia</taxon>
    </lineage>
</organism>
<sequence>MHYAIIVGCVVAVCSSAMQSLGLILQRKSHLASETTSNSNASTLWHIGLLLFLIANILGSTIQIYSLPLILLSPLQSIGLVFNTIFNCLLLHEPFSNVSLRGTIYITIGTLTIAYIGNSLTEIDYNLHQFWLLLRNPYFIIWFSTVALIVILLFLAAFILTPSFNLHYKNIINGYIFAFISAIFSAFSLLLAKSSIQILSSAFLNKDWNSLLDPKILLLLLVFFSLALSQLYLLNKSLALISTAILYPLIFFIYNITSMINSLIFFNQWSQLSLYSFTILLLGIALVLCGVFLLSLENLSPQSSSHIELDVSIENPDVILLSPSSPSSTFSKRQIHQQLQQPHQQQQQQQLQPQQQQPHQQPHQQPQQQLTKYVSFNSLNLRDTDEDHKFSTSYKSSISLPFSLKNLESNLNLNLTAQADTSNLRRKHSLLRTVHDDYNPNNHFNYSANNTLEEIQQQLNSSSIIDDSRIDDTSSESISETSPTQLQPPILPKLKTSFRSHQRVLSFEQQELLAQLKRTT</sequence>
<feature type="transmembrane region" description="Helical" evidence="6">
    <location>
        <begin position="98"/>
        <end position="117"/>
    </location>
</feature>
<feature type="transmembrane region" description="Helical" evidence="6">
    <location>
        <begin position="172"/>
        <end position="192"/>
    </location>
</feature>
<reference evidence="7 8" key="1">
    <citation type="journal article" date="2019" name="Front. Genet.">
        <title>Whole-Genome Sequencing of the Opportunistic Yeast Pathogen Candida inconspicua Uncovers Its Hybrid Origin.</title>
        <authorList>
            <person name="Mixao V."/>
            <person name="Hansen A.P."/>
            <person name="Saus E."/>
            <person name="Boekhout T."/>
            <person name="Lass-Florl C."/>
            <person name="Gabaldon T."/>
        </authorList>
    </citation>
    <scope>NUCLEOTIDE SEQUENCE [LARGE SCALE GENOMIC DNA]</scope>
    <source>
        <strain evidence="7 8">CBS 180</strain>
    </source>
</reference>
<evidence type="ECO:0000313" key="7">
    <source>
        <dbReference type="EMBL" id="TID19793.1"/>
    </source>
</evidence>
<protein>
    <submittedName>
        <fullName evidence="7">Uncharacterized protein</fullName>
    </submittedName>
</protein>
<gene>
    <name evidence="7" type="ORF">CANINC_003676</name>
</gene>
<keyword evidence="3 6" id="KW-1133">Transmembrane helix</keyword>
<evidence type="ECO:0000256" key="3">
    <source>
        <dbReference type="ARBA" id="ARBA00022989"/>
    </source>
</evidence>
<dbReference type="Proteomes" id="UP000307173">
    <property type="component" value="Unassembled WGS sequence"/>
</dbReference>
<feature type="transmembrane region" description="Helical" evidence="6">
    <location>
        <begin position="43"/>
        <end position="62"/>
    </location>
</feature>
<dbReference type="Pfam" id="PF05653">
    <property type="entry name" value="Mg_trans_NIPA"/>
    <property type="match status" value="1"/>
</dbReference>
<evidence type="ECO:0000256" key="2">
    <source>
        <dbReference type="ARBA" id="ARBA00022692"/>
    </source>
</evidence>
<feature type="compositionally biased region" description="Low complexity" evidence="5">
    <location>
        <begin position="336"/>
        <end position="368"/>
    </location>
</feature>
<feature type="transmembrane region" description="Helical" evidence="6">
    <location>
        <begin position="216"/>
        <end position="233"/>
    </location>
</feature>
<feature type="region of interest" description="Disordered" evidence="5">
    <location>
        <begin position="465"/>
        <end position="490"/>
    </location>
</feature>
<dbReference type="GO" id="GO:0015095">
    <property type="term" value="F:magnesium ion transmembrane transporter activity"/>
    <property type="evidence" value="ECO:0007669"/>
    <property type="project" value="InterPro"/>
</dbReference>
<evidence type="ECO:0000256" key="5">
    <source>
        <dbReference type="SAM" id="MobiDB-lite"/>
    </source>
</evidence>
<dbReference type="PANTHER" id="PTHR12570:SF86">
    <property type="entry name" value="ADR321CP"/>
    <property type="match status" value="1"/>
</dbReference>
<keyword evidence="8" id="KW-1185">Reference proteome</keyword>
<feature type="transmembrane region" description="Helical" evidence="6">
    <location>
        <begin position="138"/>
        <end position="160"/>
    </location>
</feature>
<evidence type="ECO:0000256" key="6">
    <source>
        <dbReference type="SAM" id="Phobius"/>
    </source>
</evidence>
<evidence type="ECO:0000256" key="4">
    <source>
        <dbReference type="ARBA" id="ARBA00023136"/>
    </source>
</evidence>
<dbReference type="EMBL" id="SELW01000594">
    <property type="protein sequence ID" value="TID19793.1"/>
    <property type="molecule type" value="Genomic_DNA"/>
</dbReference>
<name>A0A4T0WXZ1_9ASCO</name>
<evidence type="ECO:0000313" key="8">
    <source>
        <dbReference type="Proteomes" id="UP000307173"/>
    </source>
</evidence>
<dbReference type="InterPro" id="IPR008521">
    <property type="entry name" value="Mg_trans_NIPA"/>
</dbReference>
<evidence type="ECO:0000256" key="1">
    <source>
        <dbReference type="ARBA" id="ARBA00004141"/>
    </source>
</evidence>
<dbReference type="AlphaFoldDB" id="A0A4T0WXZ1"/>
<dbReference type="OrthoDB" id="2504919at2759"/>
<dbReference type="PANTHER" id="PTHR12570">
    <property type="match status" value="1"/>
</dbReference>
<feature type="region of interest" description="Disordered" evidence="5">
    <location>
        <begin position="324"/>
        <end position="368"/>
    </location>
</feature>
<comment type="caution">
    <text evidence="7">The sequence shown here is derived from an EMBL/GenBank/DDBJ whole genome shotgun (WGS) entry which is preliminary data.</text>
</comment>
<feature type="transmembrane region" description="Helical" evidence="6">
    <location>
        <begin position="69"/>
        <end position="92"/>
    </location>
</feature>
<feature type="transmembrane region" description="Helical" evidence="6">
    <location>
        <begin position="273"/>
        <end position="296"/>
    </location>
</feature>
<keyword evidence="2 6" id="KW-0812">Transmembrane</keyword>
<feature type="transmembrane region" description="Helical" evidence="6">
    <location>
        <begin position="245"/>
        <end position="266"/>
    </location>
</feature>
<dbReference type="GO" id="GO:0016020">
    <property type="term" value="C:membrane"/>
    <property type="evidence" value="ECO:0007669"/>
    <property type="project" value="UniProtKB-SubCell"/>
</dbReference>
<keyword evidence="4 6" id="KW-0472">Membrane</keyword>